<dbReference type="Pfam" id="PF16212">
    <property type="entry name" value="PhoLip_ATPase_C"/>
    <property type="match status" value="1"/>
</dbReference>
<protein>
    <submittedName>
        <fullName evidence="9">Phospholipid-transporting ATPase IB</fullName>
    </submittedName>
</protein>
<dbReference type="InterPro" id="IPR032630">
    <property type="entry name" value="P_typ_ATPase_c"/>
</dbReference>
<feature type="transmembrane region" description="Helical" evidence="7">
    <location>
        <begin position="194"/>
        <end position="212"/>
    </location>
</feature>
<comment type="subcellular location">
    <subcellularLocation>
        <location evidence="1">Membrane</location>
        <topology evidence="1">Multi-pass membrane protein</topology>
    </subcellularLocation>
</comment>
<dbReference type="InterPro" id="IPR001757">
    <property type="entry name" value="P_typ_ATPase"/>
</dbReference>
<keyword evidence="6 7" id="KW-0472">Membrane</keyword>
<evidence type="ECO:0000256" key="7">
    <source>
        <dbReference type="SAM" id="Phobius"/>
    </source>
</evidence>
<keyword evidence="10" id="KW-1185">Reference proteome</keyword>
<keyword evidence="2 7" id="KW-0812">Transmembrane</keyword>
<evidence type="ECO:0000256" key="1">
    <source>
        <dbReference type="ARBA" id="ARBA00004141"/>
    </source>
</evidence>
<dbReference type="InterPro" id="IPR023214">
    <property type="entry name" value="HAD_sf"/>
</dbReference>
<evidence type="ECO:0000313" key="10">
    <source>
        <dbReference type="Proteomes" id="UP000830375"/>
    </source>
</evidence>
<organism evidence="9 10">
    <name type="scientific">Labeo rohita</name>
    <name type="common">Indian major carp</name>
    <name type="synonym">Cyprinus rohita</name>
    <dbReference type="NCBI Taxonomy" id="84645"/>
    <lineage>
        <taxon>Eukaryota</taxon>
        <taxon>Metazoa</taxon>
        <taxon>Chordata</taxon>
        <taxon>Craniata</taxon>
        <taxon>Vertebrata</taxon>
        <taxon>Euteleostomi</taxon>
        <taxon>Actinopterygii</taxon>
        <taxon>Neopterygii</taxon>
        <taxon>Teleostei</taxon>
        <taxon>Ostariophysi</taxon>
        <taxon>Cypriniformes</taxon>
        <taxon>Cyprinidae</taxon>
        <taxon>Labeoninae</taxon>
        <taxon>Labeonini</taxon>
        <taxon>Labeo</taxon>
    </lineage>
</organism>
<evidence type="ECO:0000256" key="4">
    <source>
        <dbReference type="ARBA" id="ARBA00022842"/>
    </source>
</evidence>
<feature type="transmembrane region" description="Helical" evidence="7">
    <location>
        <begin position="232"/>
        <end position="251"/>
    </location>
</feature>
<dbReference type="PANTHER" id="PTHR24092">
    <property type="entry name" value="PROBABLE PHOSPHOLIPID-TRANSPORTING ATPASE"/>
    <property type="match status" value="1"/>
</dbReference>
<gene>
    <name evidence="9" type="ORF">H4Q32_020183</name>
</gene>
<evidence type="ECO:0000256" key="3">
    <source>
        <dbReference type="ARBA" id="ARBA00022723"/>
    </source>
</evidence>
<dbReference type="NCBIfam" id="TIGR01494">
    <property type="entry name" value="ATPase_P-type"/>
    <property type="match status" value="1"/>
</dbReference>
<dbReference type="Gene3D" id="3.40.50.1000">
    <property type="entry name" value="HAD superfamily/HAD-like"/>
    <property type="match status" value="1"/>
</dbReference>
<reference evidence="9 10" key="1">
    <citation type="submission" date="2022-01" db="EMBL/GenBank/DDBJ databases">
        <title>A high-quality chromosome-level genome assembly of rohu carp, Labeo rohita.</title>
        <authorList>
            <person name="Arick M.A. II"/>
            <person name="Hsu C.-Y."/>
            <person name="Magbanua Z."/>
            <person name="Pechanova O."/>
            <person name="Grover C."/>
            <person name="Miller E."/>
            <person name="Thrash A."/>
            <person name="Ezzel L."/>
            <person name="Alam S."/>
            <person name="Benzie J."/>
            <person name="Hamilton M."/>
            <person name="Karsi A."/>
            <person name="Lawrence M.L."/>
            <person name="Peterson D.G."/>
        </authorList>
    </citation>
    <scope>NUCLEOTIDE SEQUENCE [LARGE SCALE GENOMIC DNA]</scope>
    <source>
        <strain evidence="10">BAU-BD-2019</strain>
        <tissue evidence="9">Blood</tissue>
    </source>
</reference>
<evidence type="ECO:0000313" key="9">
    <source>
        <dbReference type="EMBL" id="KAI2648998.1"/>
    </source>
</evidence>
<keyword evidence="4" id="KW-0460">Magnesium</keyword>
<dbReference type="PANTHER" id="PTHR24092:SF98">
    <property type="entry name" value="PHOSPHOLIPID-TRANSPORTING ATPASE IB"/>
    <property type="match status" value="1"/>
</dbReference>
<proteinExistence type="predicted"/>
<dbReference type="EMBL" id="JACTAM010000024">
    <property type="protein sequence ID" value="KAI2648998.1"/>
    <property type="molecule type" value="Genomic_DNA"/>
</dbReference>
<sequence length="458" mass="50818">MCGHKFSPFLAPQATRATLTAHCSSLGDSLRKENELALIIDGQTLKYALSFEVRQAFLDLALSCKAKSEIVDMVKKHVKAITLAIGDGANDVGMIQTAHVGVGISGNEGMQATNSSDYSIAQFSYLEKLLLVHGAWSYNRVTKCILYCFYKNIFTALPPFTLGIFDRPCSQQNMLRFPQLYRITQNAEGFNTKVFWGHCINALIHSIILFWFPLKVLEHDTPFDNGNSVDYLFVGNIVYTYVVVTVCLKAGMETTAWTRFSHLAVWGSMVLWMLFFAVYSAIWPTIPIAPDMLGQIYGPPSHFAVSLHLPRGHPSPGLLRPALEVLTQAGGLAGRVMQCWSFWLGLILVPTACLLKDVAWNAGRRTVKKTLLEEVQELEARAVDPGAAVLRDASGRSLNERAHLLTRVFRKTPSSVGRSNSVQQTVSHGYAFSQEEHGVVSQSQVVRSYDTTRQRPSL</sequence>
<evidence type="ECO:0000256" key="5">
    <source>
        <dbReference type="ARBA" id="ARBA00022989"/>
    </source>
</evidence>
<comment type="caution">
    <text evidence="9">The sequence shown here is derived from an EMBL/GenBank/DDBJ whole genome shotgun (WGS) entry which is preliminary data.</text>
</comment>
<keyword evidence="5 7" id="KW-1133">Transmembrane helix</keyword>
<feature type="domain" description="P-type ATPase C-terminal" evidence="8">
    <location>
        <begin position="153"/>
        <end position="295"/>
    </location>
</feature>
<dbReference type="SUPFAM" id="SSF81665">
    <property type="entry name" value="Calcium ATPase, transmembrane domain M"/>
    <property type="match status" value="1"/>
</dbReference>
<dbReference type="InterPro" id="IPR036412">
    <property type="entry name" value="HAD-like_sf"/>
</dbReference>
<dbReference type="Proteomes" id="UP000830375">
    <property type="component" value="Unassembled WGS sequence"/>
</dbReference>
<keyword evidence="3" id="KW-0479">Metal-binding</keyword>
<name>A0ABQ8LE49_LABRO</name>
<accession>A0ABQ8LE49</accession>
<evidence type="ECO:0000259" key="8">
    <source>
        <dbReference type="Pfam" id="PF16212"/>
    </source>
</evidence>
<dbReference type="SUPFAM" id="SSF56784">
    <property type="entry name" value="HAD-like"/>
    <property type="match status" value="1"/>
</dbReference>
<dbReference type="InterPro" id="IPR023298">
    <property type="entry name" value="ATPase_P-typ_TM_dom_sf"/>
</dbReference>
<evidence type="ECO:0000256" key="6">
    <source>
        <dbReference type="ARBA" id="ARBA00023136"/>
    </source>
</evidence>
<feature type="transmembrane region" description="Helical" evidence="7">
    <location>
        <begin position="263"/>
        <end position="283"/>
    </location>
</feature>
<evidence type="ECO:0000256" key="2">
    <source>
        <dbReference type="ARBA" id="ARBA00022692"/>
    </source>
</evidence>